<dbReference type="STRING" id="1123029.SAMN02745172_01640"/>
<gene>
    <name evidence="3" type="ORF">SAMN02745172_01640</name>
</gene>
<dbReference type="SUPFAM" id="SSF51556">
    <property type="entry name" value="Metallo-dependent hydrolases"/>
    <property type="match status" value="1"/>
</dbReference>
<comment type="similarity">
    <text evidence="1">Belongs to the metallo-dependent hydrolases superfamily.</text>
</comment>
<dbReference type="RefSeq" id="WP_073627497.1">
    <property type="nucleotide sequence ID" value="NZ_FRXO01000003.1"/>
</dbReference>
<dbReference type="EMBL" id="FRXO01000003">
    <property type="protein sequence ID" value="SHO64236.1"/>
    <property type="molecule type" value="Genomic_DNA"/>
</dbReference>
<evidence type="ECO:0000313" key="4">
    <source>
        <dbReference type="Proteomes" id="UP000186406"/>
    </source>
</evidence>
<name>A0A1M7ZHT8_9HYPH</name>
<evidence type="ECO:0000256" key="1">
    <source>
        <dbReference type="ARBA" id="ARBA00038310"/>
    </source>
</evidence>
<feature type="domain" description="Amidohydrolase-related" evidence="2">
    <location>
        <begin position="7"/>
        <end position="283"/>
    </location>
</feature>
<protein>
    <submittedName>
        <fullName evidence="3">L-fuconolactonase</fullName>
    </submittedName>
</protein>
<reference evidence="3 4" key="1">
    <citation type="submission" date="2016-12" db="EMBL/GenBank/DDBJ databases">
        <authorList>
            <person name="Song W.-J."/>
            <person name="Kurnit D.M."/>
        </authorList>
    </citation>
    <scope>NUCLEOTIDE SEQUENCE [LARGE SCALE GENOMIC DNA]</scope>
    <source>
        <strain evidence="3 4">DSM 19599</strain>
    </source>
</reference>
<dbReference type="InterPro" id="IPR006680">
    <property type="entry name" value="Amidohydro-rel"/>
</dbReference>
<dbReference type="Proteomes" id="UP000186406">
    <property type="component" value="Unassembled WGS sequence"/>
</dbReference>
<organism evidence="3 4">
    <name type="scientific">Pseudoxanthobacter soli DSM 19599</name>
    <dbReference type="NCBI Taxonomy" id="1123029"/>
    <lineage>
        <taxon>Bacteria</taxon>
        <taxon>Pseudomonadati</taxon>
        <taxon>Pseudomonadota</taxon>
        <taxon>Alphaproteobacteria</taxon>
        <taxon>Hyphomicrobiales</taxon>
        <taxon>Segnochrobactraceae</taxon>
        <taxon>Pseudoxanthobacter</taxon>
    </lineage>
</organism>
<dbReference type="PANTHER" id="PTHR43569">
    <property type="entry name" value="AMIDOHYDROLASE"/>
    <property type="match status" value="1"/>
</dbReference>
<sequence>MPEFAVVDAHVHFYDPARLSYPWLDGVPGIKGRHLPPDYADATGAVAVEKLVFVEVDAEERHRFDEARFIAGLAADEPRIAGVVASALVERGRAVEEEIEALKAAAPLRGIRRQIQNRAEPGWCLQPGFVEGVRLLAEHGLPFDICIKNSQLTDATELVRRCPEVTFVLDHIAKPSIAAGEWAPWADDLRAIAALPNVVVKLAGITTEADHAEWTFEAIRPYIDHTVESFGLDRCLFASDWPVMNLSDSFTGWVATLDRIIEGCSEAERRAFYRDNAIRVYRL</sequence>
<dbReference type="Gene3D" id="3.20.20.140">
    <property type="entry name" value="Metal-dependent hydrolases"/>
    <property type="match status" value="1"/>
</dbReference>
<evidence type="ECO:0000313" key="3">
    <source>
        <dbReference type="EMBL" id="SHO64236.1"/>
    </source>
</evidence>
<dbReference type="PANTHER" id="PTHR43569:SF2">
    <property type="entry name" value="AMIDOHYDROLASE-RELATED DOMAIN-CONTAINING PROTEIN"/>
    <property type="match status" value="1"/>
</dbReference>
<dbReference type="AlphaFoldDB" id="A0A1M7ZHT8"/>
<accession>A0A1M7ZHT8</accession>
<proteinExistence type="inferred from homology"/>
<evidence type="ECO:0000259" key="2">
    <source>
        <dbReference type="Pfam" id="PF04909"/>
    </source>
</evidence>
<keyword evidence="4" id="KW-1185">Reference proteome</keyword>
<dbReference type="GO" id="GO:0016787">
    <property type="term" value="F:hydrolase activity"/>
    <property type="evidence" value="ECO:0007669"/>
    <property type="project" value="InterPro"/>
</dbReference>
<dbReference type="Pfam" id="PF04909">
    <property type="entry name" value="Amidohydro_2"/>
    <property type="match status" value="1"/>
</dbReference>
<dbReference type="InterPro" id="IPR032466">
    <property type="entry name" value="Metal_Hydrolase"/>
</dbReference>
<dbReference type="InterPro" id="IPR052350">
    <property type="entry name" value="Metallo-dep_Lactonases"/>
</dbReference>